<dbReference type="GO" id="GO:0016020">
    <property type="term" value="C:membrane"/>
    <property type="evidence" value="ECO:0007669"/>
    <property type="project" value="GOC"/>
</dbReference>
<dbReference type="SUPFAM" id="SSF56300">
    <property type="entry name" value="Metallo-dependent phosphatases"/>
    <property type="match status" value="1"/>
</dbReference>
<dbReference type="GO" id="GO:0046872">
    <property type="term" value="F:metal ion binding"/>
    <property type="evidence" value="ECO:0007669"/>
    <property type="project" value="UniProtKB-KW"/>
</dbReference>
<dbReference type="AlphaFoldDB" id="A0A3L7JE00"/>
<dbReference type="InterPro" id="IPR051158">
    <property type="entry name" value="Metallophosphoesterase_sf"/>
</dbReference>
<keyword evidence="3" id="KW-0732">Signal</keyword>
<evidence type="ECO:0000256" key="2">
    <source>
        <dbReference type="ARBA" id="ARBA00022801"/>
    </source>
</evidence>
<evidence type="ECO:0000313" key="5">
    <source>
        <dbReference type="EMBL" id="RLQ88684.1"/>
    </source>
</evidence>
<reference evidence="5 6" key="1">
    <citation type="submission" date="2018-10" db="EMBL/GenBank/DDBJ databases">
        <title>Notoacmeibacter sp. M2BS9Y-3-1, whole genome shotgun sequence.</title>
        <authorList>
            <person name="Tuo L."/>
        </authorList>
    </citation>
    <scope>NUCLEOTIDE SEQUENCE [LARGE SCALE GENOMIC DNA]</scope>
    <source>
        <strain evidence="5 6">M2BS9Y-3-1</strain>
    </source>
</reference>
<dbReference type="EMBL" id="RCWN01000001">
    <property type="protein sequence ID" value="RLQ88684.1"/>
    <property type="molecule type" value="Genomic_DNA"/>
</dbReference>
<dbReference type="CDD" id="cd07385">
    <property type="entry name" value="MPP_YkuE_C"/>
    <property type="match status" value="1"/>
</dbReference>
<dbReference type="Pfam" id="PF00149">
    <property type="entry name" value="Metallophos"/>
    <property type="match status" value="1"/>
</dbReference>
<gene>
    <name evidence="5" type="ORF">D8780_11145</name>
</gene>
<organism evidence="5 6">
    <name type="scientific">Notoacmeibacter ruber</name>
    <dbReference type="NCBI Taxonomy" id="2670375"/>
    <lineage>
        <taxon>Bacteria</taxon>
        <taxon>Pseudomonadati</taxon>
        <taxon>Pseudomonadota</taxon>
        <taxon>Alphaproteobacteria</taxon>
        <taxon>Hyphomicrobiales</taxon>
        <taxon>Notoacmeibacteraceae</taxon>
        <taxon>Notoacmeibacter</taxon>
    </lineage>
</organism>
<evidence type="ECO:0000256" key="1">
    <source>
        <dbReference type="ARBA" id="ARBA00022723"/>
    </source>
</evidence>
<sequence>MPDRRAAIKILGGAALVGLAATSAVAAETFVRLKVQRYAITPPGWPPELRLRAVLMSDLHACRPWVGPSRIRKIVNAMNALKPDIHLLLGDYLSGMDLSLGQVPSEAWGAELSRLQAPLGVHAVLGNHDWGDDPISDFTEDSPSTARQALQSAGIKVYENDVERLDTDGEAFWLAGLGDQMGRYTKMVDGRPRAFSRADLPATMAKIADDEAPVLLMAHEPDIFPDVPDRVSLTLSGHTHGGQIAPFGWAPVVPRIRHELDYRYGHYQEEGRDLLITGGIGMSILPVRIGVTPEIVLLELGGAGSSN</sequence>
<feature type="chain" id="PRO_5018211831" evidence="3">
    <location>
        <begin position="27"/>
        <end position="307"/>
    </location>
</feature>
<dbReference type="RefSeq" id="WP_121645650.1">
    <property type="nucleotide sequence ID" value="NZ_RCWN01000001.1"/>
</dbReference>
<dbReference type="Proteomes" id="UP000281094">
    <property type="component" value="Unassembled WGS sequence"/>
</dbReference>
<protein>
    <submittedName>
        <fullName evidence="5">Metallophosphoesterase</fullName>
    </submittedName>
</protein>
<dbReference type="GO" id="GO:0008758">
    <property type="term" value="F:UDP-2,3-diacylglucosamine hydrolase activity"/>
    <property type="evidence" value="ECO:0007669"/>
    <property type="project" value="TreeGrafter"/>
</dbReference>
<dbReference type="PANTHER" id="PTHR31302">
    <property type="entry name" value="TRANSMEMBRANE PROTEIN WITH METALLOPHOSPHOESTERASE DOMAIN-RELATED"/>
    <property type="match status" value="1"/>
</dbReference>
<feature type="signal peptide" evidence="3">
    <location>
        <begin position="1"/>
        <end position="26"/>
    </location>
</feature>
<name>A0A3L7JE00_9HYPH</name>
<keyword evidence="1" id="KW-0479">Metal-binding</keyword>
<comment type="caution">
    <text evidence="5">The sequence shown here is derived from an EMBL/GenBank/DDBJ whole genome shotgun (WGS) entry which is preliminary data.</text>
</comment>
<dbReference type="InterPro" id="IPR004843">
    <property type="entry name" value="Calcineurin-like_PHP"/>
</dbReference>
<evidence type="ECO:0000259" key="4">
    <source>
        <dbReference type="Pfam" id="PF00149"/>
    </source>
</evidence>
<dbReference type="Gene3D" id="3.60.21.10">
    <property type="match status" value="1"/>
</dbReference>
<feature type="domain" description="Calcineurin-like phosphoesterase" evidence="4">
    <location>
        <begin position="52"/>
        <end position="241"/>
    </location>
</feature>
<proteinExistence type="predicted"/>
<keyword evidence="2" id="KW-0378">Hydrolase</keyword>
<keyword evidence="6" id="KW-1185">Reference proteome</keyword>
<evidence type="ECO:0000313" key="6">
    <source>
        <dbReference type="Proteomes" id="UP000281094"/>
    </source>
</evidence>
<accession>A0A3L7JE00</accession>
<dbReference type="GO" id="GO:0009245">
    <property type="term" value="P:lipid A biosynthetic process"/>
    <property type="evidence" value="ECO:0007669"/>
    <property type="project" value="TreeGrafter"/>
</dbReference>
<dbReference type="InterPro" id="IPR029052">
    <property type="entry name" value="Metallo-depent_PP-like"/>
</dbReference>
<dbReference type="PANTHER" id="PTHR31302:SF31">
    <property type="entry name" value="PHOSPHODIESTERASE YAEI"/>
    <property type="match status" value="1"/>
</dbReference>
<evidence type="ECO:0000256" key="3">
    <source>
        <dbReference type="SAM" id="SignalP"/>
    </source>
</evidence>